<keyword evidence="8" id="KW-0175">Coiled coil</keyword>
<feature type="region of interest" description="Disordered" evidence="9">
    <location>
        <begin position="66"/>
        <end position="89"/>
    </location>
</feature>
<feature type="domain" description="RanBP2-type" evidence="10">
    <location>
        <begin position="29"/>
        <end position="65"/>
    </location>
</feature>
<evidence type="ECO:0000313" key="13">
    <source>
        <dbReference type="Proteomes" id="UP000005408"/>
    </source>
</evidence>
<reference evidence="12" key="1">
    <citation type="submission" date="2022-08" db="UniProtKB">
        <authorList>
            <consortium name="EnsemblMetazoa"/>
        </authorList>
    </citation>
    <scope>IDENTIFICATION</scope>
    <source>
        <strain evidence="12">05x7-T-G4-1.051#20</strain>
    </source>
</reference>
<dbReference type="EnsemblMetazoa" id="G29146.1">
    <property type="protein sequence ID" value="G29146.1:cds"/>
    <property type="gene ID" value="G29146"/>
</dbReference>
<keyword evidence="4 7" id="KW-0863">Zinc-finger</keyword>
<sequence>MASNYWCCNGCTHSNEHGRRKCVQCGTTKNGYSGGGGDTWRCSQCTFINEGQRSKCSACGAYNGGHGHGQDDGHSPRGGRGGRGGRGRYGREIDNEVRIVLLGKTGSGKSATGNTILNGELFASTTSGSSITSRCTSRQAQRFGKEIQVVDTPGIFDTNLPNDVVQKEIVKCIGMTSPGPHCFLLVLGLTRFTQEEEESIDHFVNYFGRRVFSYFIVLFTRKDDLDHHGKTLDDHLRTVPTSLKKILGQCDHRCIAFNNRAPSPARHDQVEDLLEMIDEILRQNHGECYTNDMYSEAEKVMKQRQYQIEKKRERERERERKEIEREVEQKYRGQYGSHYKSQSALEQRVAELESMRDHYAHRSTALEREVRELEDEIDYEKRKYGSPSSKLVAKLRNLEDERTQLSSGRGAASEREIEDLRHELKRMQKQSKKMNKEKDRIYQERLEQLDHKYNQLQNARTEVRTEVESGSGNVGEALLGGIMSIGKLIWKGIQMLF</sequence>
<dbReference type="Pfam" id="PF04548">
    <property type="entry name" value="AIG1"/>
    <property type="match status" value="1"/>
</dbReference>
<feature type="domain" description="RanBP2-type" evidence="10">
    <location>
        <begin position="2"/>
        <end position="31"/>
    </location>
</feature>
<dbReference type="InterPro" id="IPR036443">
    <property type="entry name" value="Znf_RanBP2_sf"/>
</dbReference>
<dbReference type="Gene3D" id="3.40.50.300">
    <property type="entry name" value="P-loop containing nucleotide triphosphate hydrolases"/>
    <property type="match status" value="1"/>
</dbReference>
<dbReference type="Gene3D" id="4.10.1060.10">
    <property type="entry name" value="Zinc finger, RanBP2-type"/>
    <property type="match status" value="1"/>
</dbReference>
<dbReference type="SUPFAM" id="SSF52540">
    <property type="entry name" value="P-loop containing nucleoside triphosphate hydrolases"/>
    <property type="match status" value="1"/>
</dbReference>
<dbReference type="Proteomes" id="UP000005408">
    <property type="component" value="Unassembled WGS sequence"/>
</dbReference>
<evidence type="ECO:0000256" key="1">
    <source>
        <dbReference type="ARBA" id="ARBA00008535"/>
    </source>
</evidence>
<evidence type="ECO:0000313" key="12">
    <source>
        <dbReference type="EnsemblMetazoa" id="G29146.1:cds"/>
    </source>
</evidence>
<keyword evidence="6" id="KW-0342">GTP-binding</keyword>
<dbReference type="PANTHER" id="PTHR10903">
    <property type="entry name" value="GTPASE, IMAP FAMILY MEMBER-RELATED"/>
    <property type="match status" value="1"/>
</dbReference>
<proteinExistence type="inferred from homology"/>
<evidence type="ECO:0000256" key="4">
    <source>
        <dbReference type="ARBA" id="ARBA00022771"/>
    </source>
</evidence>
<protein>
    <recommendedName>
        <fullName evidence="14">GTPase IMAP family member 4</fullName>
    </recommendedName>
</protein>
<accession>A0A8W8LMR9</accession>
<dbReference type="AlphaFoldDB" id="A0A8W8LMR9"/>
<evidence type="ECO:0000256" key="3">
    <source>
        <dbReference type="ARBA" id="ARBA00022741"/>
    </source>
</evidence>
<dbReference type="EnsemblMetazoa" id="G29146.4">
    <property type="protein sequence ID" value="G29146.4:cds"/>
    <property type="gene ID" value="G29146"/>
</dbReference>
<evidence type="ECO:0000259" key="11">
    <source>
        <dbReference type="PROSITE" id="PS51720"/>
    </source>
</evidence>
<keyword evidence="5" id="KW-0862">Zinc</keyword>
<evidence type="ECO:0000256" key="2">
    <source>
        <dbReference type="ARBA" id="ARBA00022723"/>
    </source>
</evidence>
<dbReference type="OrthoDB" id="431287at2759"/>
<name>A0A8W8LMR9_MAGGI</name>
<feature type="coiled-coil region" evidence="8">
    <location>
        <begin position="356"/>
        <end position="383"/>
    </location>
</feature>
<dbReference type="OMA" id="HEGSHID"/>
<dbReference type="InterPro" id="IPR045058">
    <property type="entry name" value="GIMA/IAN/Toc"/>
</dbReference>
<keyword evidence="3" id="KW-0547">Nucleotide-binding</keyword>
<organism evidence="12 13">
    <name type="scientific">Magallana gigas</name>
    <name type="common">Pacific oyster</name>
    <name type="synonym">Crassostrea gigas</name>
    <dbReference type="NCBI Taxonomy" id="29159"/>
    <lineage>
        <taxon>Eukaryota</taxon>
        <taxon>Metazoa</taxon>
        <taxon>Spiralia</taxon>
        <taxon>Lophotrochozoa</taxon>
        <taxon>Mollusca</taxon>
        <taxon>Bivalvia</taxon>
        <taxon>Autobranchia</taxon>
        <taxon>Pteriomorphia</taxon>
        <taxon>Ostreida</taxon>
        <taxon>Ostreoidea</taxon>
        <taxon>Ostreidae</taxon>
        <taxon>Magallana</taxon>
    </lineage>
</organism>
<dbReference type="FunFam" id="3.40.50.300:FF:000366">
    <property type="entry name" value="GTPase, IMAP family member 2"/>
    <property type="match status" value="1"/>
</dbReference>
<dbReference type="Pfam" id="PF00641">
    <property type="entry name" value="Zn_ribbon_RanBP"/>
    <property type="match status" value="1"/>
</dbReference>
<dbReference type="PROSITE" id="PS51720">
    <property type="entry name" value="G_AIG1"/>
    <property type="match status" value="1"/>
</dbReference>
<dbReference type="InterPro" id="IPR001876">
    <property type="entry name" value="Znf_RanBP2"/>
</dbReference>
<evidence type="ECO:0000256" key="8">
    <source>
        <dbReference type="SAM" id="Coils"/>
    </source>
</evidence>
<keyword evidence="13" id="KW-1185">Reference proteome</keyword>
<evidence type="ECO:0000256" key="9">
    <source>
        <dbReference type="SAM" id="MobiDB-lite"/>
    </source>
</evidence>
<feature type="coiled-coil region" evidence="8">
    <location>
        <begin position="410"/>
        <end position="466"/>
    </location>
</feature>
<evidence type="ECO:0000256" key="7">
    <source>
        <dbReference type="PROSITE-ProRule" id="PRU00322"/>
    </source>
</evidence>
<dbReference type="SUPFAM" id="SSF90209">
    <property type="entry name" value="Ran binding protein zinc finger-like"/>
    <property type="match status" value="1"/>
</dbReference>
<keyword evidence="2" id="KW-0479">Metal-binding</keyword>
<comment type="similarity">
    <text evidence="1">Belongs to the TRAFAC class TrmE-Era-EngA-EngB-Septin-like GTPase superfamily. AIG1/Toc34/Toc159-like paraseptin GTPase family. IAN subfamily.</text>
</comment>
<feature type="domain" description="AIG1-type G" evidence="11">
    <location>
        <begin position="94"/>
        <end position="298"/>
    </location>
</feature>
<dbReference type="PROSITE" id="PS50199">
    <property type="entry name" value="ZF_RANBP2_2"/>
    <property type="match status" value="2"/>
</dbReference>
<dbReference type="CDD" id="cd01852">
    <property type="entry name" value="AIG1"/>
    <property type="match status" value="1"/>
</dbReference>
<evidence type="ECO:0000256" key="5">
    <source>
        <dbReference type="ARBA" id="ARBA00022833"/>
    </source>
</evidence>
<dbReference type="InterPro" id="IPR006703">
    <property type="entry name" value="G_AIG1"/>
</dbReference>
<dbReference type="PANTHER" id="PTHR10903:SF184">
    <property type="entry name" value="GTP-BINDING PROTEIN A"/>
    <property type="match status" value="1"/>
</dbReference>
<dbReference type="InterPro" id="IPR027417">
    <property type="entry name" value="P-loop_NTPase"/>
</dbReference>
<dbReference type="GO" id="GO:0005525">
    <property type="term" value="F:GTP binding"/>
    <property type="evidence" value="ECO:0007669"/>
    <property type="project" value="UniProtKB-KW"/>
</dbReference>
<dbReference type="PROSITE" id="PS01358">
    <property type="entry name" value="ZF_RANBP2_1"/>
    <property type="match status" value="1"/>
</dbReference>
<dbReference type="SMART" id="SM00547">
    <property type="entry name" value="ZnF_RBZ"/>
    <property type="match status" value="2"/>
</dbReference>
<evidence type="ECO:0008006" key="14">
    <source>
        <dbReference type="Google" id="ProtNLM"/>
    </source>
</evidence>
<evidence type="ECO:0000256" key="6">
    <source>
        <dbReference type="ARBA" id="ARBA00023134"/>
    </source>
</evidence>
<dbReference type="GO" id="GO:0008270">
    <property type="term" value="F:zinc ion binding"/>
    <property type="evidence" value="ECO:0007669"/>
    <property type="project" value="UniProtKB-KW"/>
</dbReference>
<evidence type="ECO:0000259" key="10">
    <source>
        <dbReference type="PROSITE" id="PS50199"/>
    </source>
</evidence>